<sequence>TLSHRSSGRHVSRRYERSRSRDRHRRQRSRRSRSDSCDRYRYRSVSNSPERGRSRRRKSSSNGARIRVDSPEPSRCLGVFGLSVYTTEPYLNDIFCQYGTVEKAFVIYDAKTRLSRGFGFVYFQTVAEASWARTCCNGMEFHGRRIRVDFSITDRPHPPTPGVYKGRKAESRSPSPGEYFNKERHRHHR</sequence>
<evidence type="ECO:0000256" key="3">
    <source>
        <dbReference type="SAM" id="MobiDB-lite"/>
    </source>
</evidence>
<feature type="compositionally biased region" description="Basic and acidic residues" evidence="3">
    <location>
        <begin position="32"/>
        <end position="41"/>
    </location>
</feature>
<feature type="compositionally biased region" description="Basic residues" evidence="3">
    <location>
        <begin position="20"/>
        <end position="31"/>
    </location>
</feature>
<feature type="compositionally biased region" description="Basic residues" evidence="3">
    <location>
        <begin position="1"/>
        <end position="12"/>
    </location>
</feature>
<organism evidence="5 6">
    <name type="scientific">Anopheles atroparvus</name>
    <name type="common">European mosquito</name>
    <dbReference type="NCBI Taxonomy" id="41427"/>
    <lineage>
        <taxon>Eukaryota</taxon>
        <taxon>Metazoa</taxon>
        <taxon>Ecdysozoa</taxon>
        <taxon>Arthropoda</taxon>
        <taxon>Hexapoda</taxon>
        <taxon>Insecta</taxon>
        <taxon>Pterygota</taxon>
        <taxon>Neoptera</taxon>
        <taxon>Endopterygota</taxon>
        <taxon>Diptera</taxon>
        <taxon>Nematocera</taxon>
        <taxon>Culicoidea</taxon>
        <taxon>Culicidae</taxon>
        <taxon>Anophelinae</taxon>
        <taxon>Anopheles</taxon>
    </lineage>
</organism>
<evidence type="ECO:0000313" key="6">
    <source>
        <dbReference type="Proteomes" id="UP000075880"/>
    </source>
</evidence>
<protein>
    <recommendedName>
        <fullName evidence="4">RRM domain-containing protein</fullName>
    </recommendedName>
</protein>
<feature type="domain" description="RRM" evidence="4">
    <location>
        <begin position="75"/>
        <end position="153"/>
    </location>
</feature>
<keyword evidence="1 2" id="KW-0694">RNA-binding</keyword>
<dbReference type="SUPFAM" id="SSF54928">
    <property type="entry name" value="RNA-binding domain, RBD"/>
    <property type="match status" value="1"/>
</dbReference>
<dbReference type="SMART" id="SM00360">
    <property type="entry name" value="RRM"/>
    <property type="match status" value="1"/>
</dbReference>
<dbReference type="EnsemblMetazoa" id="ENSAATROPT014872">
    <property type="protein sequence ID" value="ENSAATROPP013485"/>
    <property type="gene ID" value="ENSAATROPG012075"/>
</dbReference>
<reference evidence="5" key="1">
    <citation type="submission" date="2024-04" db="UniProtKB">
        <authorList>
            <consortium name="EnsemblMetazoa"/>
        </authorList>
    </citation>
    <scope>IDENTIFICATION</scope>
    <source>
        <strain evidence="5">EBRO</strain>
    </source>
</reference>
<dbReference type="InterPro" id="IPR000504">
    <property type="entry name" value="RRM_dom"/>
</dbReference>
<dbReference type="CDD" id="cd12363">
    <property type="entry name" value="RRM_TRA2"/>
    <property type="match status" value="1"/>
</dbReference>
<evidence type="ECO:0000256" key="2">
    <source>
        <dbReference type="PROSITE-ProRule" id="PRU00176"/>
    </source>
</evidence>
<dbReference type="GO" id="GO:0003723">
    <property type="term" value="F:RNA binding"/>
    <property type="evidence" value="ECO:0007669"/>
    <property type="project" value="UniProtKB-UniRule"/>
</dbReference>
<name>A0AAG5DR52_ANOAO</name>
<dbReference type="AlphaFoldDB" id="A0AAG5DR52"/>
<feature type="region of interest" description="Disordered" evidence="3">
    <location>
        <begin position="1"/>
        <end position="69"/>
    </location>
</feature>
<dbReference type="Proteomes" id="UP000075880">
    <property type="component" value="Unassembled WGS sequence"/>
</dbReference>
<feature type="region of interest" description="Disordered" evidence="3">
    <location>
        <begin position="152"/>
        <end position="189"/>
    </location>
</feature>
<dbReference type="PANTHER" id="PTHR48034">
    <property type="entry name" value="TRANSFORMER-2 SEX-DETERMINING PROTEIN-RELATED"/>
    <property type="match status" value="1"/>
</dbReference>
<proteinExistence type="predicted"/>
<dbReference type="PROSITE" id="PS50102">
    <property type="entry name" value="RRM"/>
    <property type="match status" value="1"/>
</dbReference>
<evidence type="ECO:0000256" key="1">
    <source>
        <dbReference type="ARBA" id="ARBA00022884"/>
    </source>
</evidence>
<dbReference type="InterPro" id="IPR012677">
    <property type="entry name" value="Nucleotide-bd_a/b_plait_sf"/>
</dbReference>
<evidence type="ECO:0000259" key="4">
    <source>
        <dbReference type="PROSITE" id="PS50102"/>
    </source>
</evidence>
<dbReference type="InterPro" id="IPR050441">
    <property type="entry name" value="RBM"/>
</dbReference>
<evidence type="ECO:0000313" key="5">
    <source>
        <dbReference type="EnsemblMetazoa" id="ENSAATROPP013485"/>
    </source>
</evidence>
<dbReference type="Gene3D" id="3.30.70.330">
    <property type="match status" value="1"/>
</dbReference>
<dbReference type="InterPro" id="IPR035979">
    <property type="entry name" value="RBD_domain_sf"/>
</dbReference>
<dbReference type="Pfam" id="PF00076">
    <property type="entry name" value="RRM_1"/>
    <property type="match status" value="1"/>
</dbReference>
<accession>A0AAG5DR52</accession>
<keyword evidence="6" id="KW-1185">Reference proteome</keyword>